<proteinExistence type="predicted"/>
<dbReference type="Pfam" id="PF00456">
    <property type="entry name" value="Transketolase_N"/>
    <property type="match status" value="1"/>
</dbReference>
<feature type="domain" description="Transketolase N-terminal" evidence="1">
    <location>
        <begin position="90"/>
        <end position="220"/>
    </location>
</feature>
<feature type="non-terminal residue" evidence="2">
    <location>
        <position position="227"/>
    </location>
</feature>
<evidence type="ECO:0000259" key="1">
    <source>
        <dbReference type="Pfam" id="PF00456"/>
    </source>
</evidence>
<dbReference type="PANTHER" id="PTHR43825">
    <property type="entry name" value="PYRUVATE DEHYDROGENASE E1 COMPONENT"/>
    <property type="match status" value="1"/>
</dbReference>
<reference evidence="2 3" key="1">
    <citation type="journal article" date="2018" name="Nat. Biotechnol.">
        <title>A standardized bacterial taxonomy based on genome phylogeny substantially revises the tree of life.</title>
        <authorList>
            <person name="Parks D.H."/>
            <person name="Chuvochina M."/>
            <person name="Waite D.W."/>
            <person name="Rinke C."/>
            <person name="Skarshewski A."/>
            <person name="Chaumeil P.A."/>
            <person name="Hugenholtz P."/>
        </authorList>
    </citation>
    <scope>NUCLEOTIDE SEQUENCE [LARGE SCALE GENOMIC DNA]</scope>
    <source>
        <strain evidence="2">UBA8707</strain>
    </source>
</reference>
<gene>
    <name evidence="2" type="ORF">DEF21_16130</name>
</gene>
<dbReference type="PANTHER" id="PTHR43825:SF4">
    <property type="entry name" value="PYRUVATE DEHYDROGENASE E1 COMPONENT"/>
    <property type="match status" value="1"/>
</dbReference>
<evidence type="ECO:0000313" key="3">
    <source>
        <dbReference type="Proteomes" id="UP000264753"/>
    </source>
</evidence>
<evidence type="ECO:0000313" key="2">
    <source>
        <dbReference type="EMBL" id="HBU99413.1"/>
    </source>
</evidence>
<dbReference type="InterPro" id="IPR029061">
    <property type="entry name" value="THDP-binding"/>
</dbReference>
<sequence>MSAQDAAPEIGEIIEASSTGQVKAEDLEMLGQIEKKVRWLSSWTIHNANHLRPKRDGIKVGGHQASCASMTTLMTALYFNVLRPQDRVAVKPHASPVFHAINYLFGRQTKEKLEKFRSFGGAQSYPSRTKDGDQVDFSTGSVGLGAAVTNFAALTQDYLRYKDMLPKDEVPGRMVALVGDAELDEGNIYEALLDTWKHDIRNVWWVIDYNRQSLDGMIDAHLFRVIG</sequence>
<dbReference type="AlphaFoldDB" id="A0A358HW65"/>
<dbReference type="SUPFAM" id="SSF52518">
    <property type="entry name" value="Thiamin diphosphate-binding fold (THDP-binding)"/>
    <property type="match status" value="1"/>
</dbReference>
<dbReference type="RefSeq" id="WP_423837220.1">
    <property type="nucleotide sequence ID" value="NZ_DOOG01000136.1"/>
</dbReference>
<name>A0A358HW65_9PROT</name>
<comment type="caution">
    <text evidence="2">The sequence shown here is derived from an EMBL/GenBank/DDBJ whole genome shotgun (WGS) entry which is preliminary data.</text>
</comment>
<dbReference type="InterPro" id="IPR051157">
    <property type="entry name" value="PDH/Transketolase"/>
</dbReference>
<dbReference type="InterPro" id="IPR005474">
    <property type="entry name" value="Transketolase_N"/>
</dbReference>
<dbReference type="Proteomes" id="UP000264753">
    <property type="component" value="Unassembled WGS sequence"/>
</dbReference>
<dbReference type="Gene3D" id="3.40.50.970">
    <property type="match status" value="1"/>
</dbReference>
<accession>A0A358HW65</accession>
<dbReference type="EMBL" id="DOOG01000136">
    <property type="protein sequence ID" value="HBU99413.1"/>
    <property type="molecule type" value="Genomic_DNA"/>
</dbReference>
<organism evidence="2 3">
    <name type="scientific">Thalassospira lucentensis</name>
    <dbReference type="NCBI Taxonomy" id="168935"/>
    <lineage>
        <taxon>Bacteria</taxon>
        <taxon>Pseudomonadati</taxon>
        <taxon>Pseudomonadota</taxon>
        <taxon>Alphaproteobacteria</taxon>
        <taxon>Rhodospirillales</taxon>
        <taxon>Thalassospiraceae</taxon>
        <taxon>Thalassospira</taxon>
    </lineage>
</organism>
<protein>
    <submittedName>
        <fullName evidence="2">Transketolase</fullName>
    </submittedName>
</protein>